<feature type="region of interest" description="Disordered" evidence="1">
    <location>
        <begin position="25"/>
        <end position="55"/>
    </location>
</feature>
<reference evidence="2 3" key="1">
    <citation type="submission" date="2024-01" db="EMBL/GenBank/DDBJ databases">
        <title>Genome assemblies of Stephania.</title>
        <authorList>
            <person name="Yang L."/>
        </authorList>
    </citation>
    <scope>NUCLEOTIDE SEQUENCE [LARGE SCALE GENOMIC DNA]</scope>
    <source>
        <strain evidence="2">JXDWG</strain>
        <tissue evidence="2">Leaf</tissue>
    </source>
</reference>
<evidence type="ECO:0000313" key="3">
    <source>
        <dbReference type="Proteomes" id="UP001419268"/>
    </source>
</evidence>
<keyword evidence="3" id="KW-1185">Reference proteome</keyword>
<feature type="compositionally biased region" description="Basic and acidic residues" evidence="1">
    <location>
        <begin position="26"/>
        <end position="42"/>
    </location>
</feature>
<dbReference type="Proteomes" id="UP001419268">
    <property type="component" value="Unassembled WGS sequence"/>
</dbReference>
<proteinExistence type="predicted"/>
<comment type="caution">
    <text evidence="2">The sequence shown here is derived from an EMBL/GenBank/DDBJ whole genome shotgun (WGS) entry which is preliminary data.</text>
</comment>
<dbReference type="EMBL" id="JBBNAG010000002">
    <property type="protein sequence ID" value="KAK9157851.1"/>
    <property type="molecule type" value="Genomic_DNA"/>
</dbReference>
<gene>
    <name evidence="2" type="ORF">Scep_004425</name>
</gene>
<evidence type="ECO:0000256" key="1">
    <source>
        <dbReference type="SAM" id="MobiDB-lite"/>
    </source>
</evidence>
<dbReference type="AlphaFoldDB" id="A0AAP0KSG0"/>
<sequence>MVHFEMDLALFVECVEIHCFESVSRLSEDPKETTRGGPDRNFPKLGLGIGQQRLR</sequence>
<protein>
    <submittedName>
        <fullName evidence="2">Uncharacterized protein</fullName>
    </submittedName>
</protein>
<evidence type="ECO:0000313" key="2">
    <source>
        <dbReference type="EMBL" id="KAK9157851.1"/>
    </source>
</evidence>
<name>A0AAP0KSG0_9MAGN</name>
<organism evidence="2 3">
    <name type="scientific">Stephania cephalantha</name>
    <dbReference type="NCBI Taxonomy" id="152367"/>
    <lineage>
        <taxon>Eukaryota</taxon>
        <taxon>Viridiplantae</taxon>
        <taxon>Streptophyta</taxon>
        <taxon>Embryophyta</taxon>
        <taxon>Tracheophyta</taxon>
        <taxon>Spermatophyta</taxon>
        <taxon>Magnoliopsida</taxon>
        <taxon>Ranunculales</taxon>
        <taxon>Menispermaceae</taxon>
        <taxon>Menispermoideae</taxon>
        <taxon>Cissampelideae</taxon>
        <taxon>Stephania</taxon>
    </lineage>
</organism>
<accession>A0AAP0KSG0</accession>